<accession>Q7RHP7</accession>
<evidence type="ECO:0000313" key="2">
    <source>
        <dbReference type="Proteomes" id="UP000008553"/>
    </source>
</evidence>
<name>Q7RHP7_PLAYO</name>
<proteinExistence type="predicted"/>
<evidence type="ECO:0000313" key="1">
    <source>
        <dbReference type="EMBL" id="EAA15725.1"/>
    </source>
</evidence>
<dbReference type="InParanoid" id="Q7RHP7"/>
<dbReference type="PaxDb" id="73239-Q7RHP7"/>
<gene>
    <name evidence="1" type="ORF">PY03937</name>
</gene>
<sequence>MWFYRCDFSESEHVQKISKITKNNEQEQSEQIEYYNKQKEDIRNKLIDIKHYIYQINSQCDEFNGKLHLLKKQK</sequence>
<dbReference type="EMBL" id="AABL01001172">
    <property type="protein sequence ID" value="EAA15725.1"/>
    <property type="molecule type" value="Genomic_DNA"/>
</dbReference>
<protein>
    <submittedName>
        <fullName evidence="1">Uncharacterized protein</fullName>
    </submittedName>
</protein>
<comment type="caution">
    <text evidence="1">The sequence shown here is derived from an EMBL/GenBank/DDBJ whole genome shotgun (WGS) entry which is preliminary data.</text>
</comment>
<keyword evidence="2" id="KW-1185">Reference proteome</keyword>
<dbReference type="Proteomes" id="UP000008553">
    <property type="component" value="Unassembled WGS sequence"/>
</dbReference>
<reference evidence="1 2" key="1">
    <citation type="journal article" date="2002" name="Nature">
        <title>Genome sequence and comparative analysis of the model rodent malaria parasite Plasmodium yoelii yoelii.</title>
        <authorList>
            <person name="Carlton J.M."/>
            <person name="Angiuoli S.V."/>
            <person name="Suh B.B."/>
            <person name="Kooij T.W."/>
            <person name="Pertea M."/>
            <person name="Silva J.C."/>
            <person name="Ermolaeva M.D."/>
            <person name="Allen J.E."/>
            <person name="Selengut J.D."/>
            <person name="Koo H.L."/>
            <person name="Peterson J.D."/>
            <person name="Pop M."/>
            <person name="Kosack D.S."/>
            <person name="Shumway M.F."/>
            <person name="Bidwell S.L."/>
            <person name="Shallom S.J."/>
            <person name="van Aken S.E."/>
            <person name="Riedmuller S.B."/>
            <person name="Feldblyum T.V."/>
            <person name="Cho J.K."/>
            <person name="Quackenbush J."/>
            <person name="Sedegah M."/>
            <person name="Shoaibi A."/>
            <person name="Cummings L.M."/>
            <person name="Florens L."/>
            <person name="Yates J.R."/>
            <person name="Raine J.D."/>
            <person name="Sinden R.E."/>
            <person name="Harris M.A."/>
            <person name="Cunningham D.A."/>
            <person name="Preiser P.R."/>
            <person name="Bergman L.W."/>
            <person name="Vaidya A.B."/>
            <person name="van Lin L.H."/>
            <person name="Janse C.J."/>
            <person name="Waters A.P."/>
            <person name="Smith H.O."/>
            <person name="White O.R."/>
            <person name="Salzberg S.L."/>
            <person name="Venter J.C."/>
            <person name="Fraser C.M."/>
            <person name="Hoffman S.L."/>
            <person name="Gardner M.J."/>
            <person name="Carucci D.J."/>
        </authorList>
    </citation>
    <scope>NUCLEOTIDE SEQUENCE [LARGE SCALE GENOMIC DNA]</scope>
    <source>
        <strain evidence="1 2">17XNL</strain>
    </source>
</reference>
<dbReference type="AlphaFoldDB" id="Q7RHP7"/>
<organism evidence="1 2">
    <name type="scientific">Plasmodium yoelii yoelii</name>
    <dbReference type="NCBI Taxonomy" id="73239"/>
    <lineage>
        <taxon>Eukaryota</taxon>
        <taxon>Sar</taxon>
        <taxon>Alveolata</taxon>
        <taxon>Apicomplexa</taxon>
        <taxon>Aconoidasida</taxon>
        <taxon>Haemosporida</taxon>
        <taxon>Plasmodiidae</taxon>
        <taxon>Plasmodium</taxon>
        <taxon>Plasmodium (Vinckeia)</taxon>
    </lineage>
</organism>